<dbReference type="Pfam" id="PF01590">
    <property type="entry name" value="GAF"/>
    <property type="match status" value="1"/>
</dbReference>
<keyword evidence="5" id="KW-0808">Transferase</keyword>
<dbReference type="Pfam" id="PF13185">
    <property type="entry name" value="GAF_2"/>
    <property type="match status" value="1"/>
</dbReference>
<dbReference type="SMART" id="SM00387">
    <property type="entry name" value="HATPase_c"/>
    <property type="match status" value="1"/>
</dbReference>
<name>A0ABP6AS76_9ACTN</name>
<dbReference type="InterPro" id="IPR013656">
    <property type="entry name" value="PAS_4"/>
</dbReference>
<keyword evidence="6" id="KW-0418">Kinase</keyword>
<dbReference type="NCBIfam" id="TIGR00229">
    <property type="entry name" value="sensory_box"/>
    <property type="match status" value="1"/>
</dbReference>
<evidence type="ECO:0000313" key="11">
    <source>
        <dbReference type="EMBL" id="GAA2521860.1"/>
    </source>
</evidence>
<dbReference type="InterPro" id="IPR013767">
    <property type="entry name" value="PAS_fold"/>
</dbReference>
<dbReference type="InterPro" id="IPR000014">
    <property type="entry name" value="PAS"/>
</dbReference>
<dbReference type="SUPFAM" id="SSF55781">
    <property type="entry name" value="GAF domain-like"/>
    <property type="match status" value="2"/>
</dbReference>
<evidence type="ECO:0000259" key="10">
    <source>
        <dbReference type="PROSITE" id="PS50112"/>
    </source>
</evidence>
<dbReference type="Pfam" id="PF00512">
    <property type="entry name" value="HisKA"/>
    <property type="match status" value="1"/>
</dbReference>
<dbReference type="Pfam" id="PF08448">
    <property type="entry name" value="PAS_4"/>
    <property type="match status" value="1"/>
</dbReference>
<comment type="catalytic activity">
    <reaction evidence="1">
        <text>ATP + protein L-histidine = ADP + protein N-phospho-L-histidine.</text>
        <dbReference type="EC" id="2.7.13.3"/>
    </reaction>
</comment>
<dbReference type="Gene3D" id="1.10.287.130">
    <property type="match status" value="1"/>
</dbReference>
<dbReference type="InterPro" id="IPR004358">
    <property type="entry name" value="Sig_transdc_His_kin-like_C"/>
</dbReference>
<dbReference type="CDD" id="cd00075">
    <property type="entry name" value="HATPase"/>
    <property type="match status" value="1"/>
</dbReference>
<evidence type="ECO:0000256" key="1">
    <source>
        <dbReference type="ARBA" id="ARBA00000085"/>
    </source>
</evidence>
<dbReference type="InterPro" id="IPR035965">
    <property type="entry name" value="PAS-like_dom_sf"/>
</dbReference>
<dbReference type="EC" id="2.7.13.3" evidence="3"/>
<dbReference type="SMART" id="SM00065">
    <property type="entry name" value="GAF"/>
    <property type="match status" value="1"/>
</dbReference>
<feature type="domain" description="PAS" evidence="10">
    <location>
        <begin position="178"/>
        <end position="222"/>
    </location>
</feature>
<organism evidence="11 12">
    <name type="scientific">Pilimelia columellifera subsp. columellifera</name>
    <dbReference type="NCBI Taxonomy" id="706583"/>
    <lineage>
        <taxon>Bacteria</taxon>
        <taxon>Bacillati</taxon>
        <taxon>Actinomycetota</taxon>
        <taxon>Actinomycetes</taxon>
        <taxon>Micromonosporales</taxon>
        <taxon>Micromonosporaceae</taxon>
        <taxon>Pilimelia</taxon>
    </lineage>
</organism>
<dbReference type="EMBL" id="BAAARY010000007">
    <property type="protein sequence ID" value="GAA2521860.1"/>
    <property type="molecule type" value="Genomic_DNA"/>
</dbReference>
<dbReference type="InterPro" id="IPR036097">
    <property type="entry name" value="HisK_dim/P_sf"/>
</dbReference>
<protein>
    <recommendedName>
        <fullName evidence="3">histidine kinase</fullName>
        <ecNumber evidence="3">2.7.13.3</ecNumber>
    </recommendedName>
</protein>
<dbReference type="InterPro" id="IPR036890">
    <property type="entry name" value="HATPase_C_sf"/>
</dbReference>
<feature type="compositionally biased region" description="Pro residues" evidence="8">
    <location>
        <begin position="818"/>
        <end position="829"/>
    </location>
</feature>
<reference evidence="12" key="1">
    <citation type="journal article" date="2019" name="Int. J. Syst. Evol. Microbiol.">
        <title>The Global Catalogue of Microorganisms (GCM) 10K type strain sequencing project: providing services to taxonomists for standard genome sequencing and annotation.</title>
        <authorList>
            <consortium name="The Broad Institute Genomics Platform"/>
            <consortium name="The Broad Institute Genome Sequencing Center for Infectious Disease"/>
            <person name="Wu L."/>
            <person name="Ma J."/>
        </authorList>
    </citation>
    <scope>NUCLEOTIDE SEQUENCE [LARGE SCALE GENOMIC DNA]</scope>
    <source>
        <strain evidence="12">JCM 3367</strain>
    </source>
</reference>
<dbReference type="InterPro" id="IPR029016">
    <property type="entry name" value="GAF-like_dom_sf"/>
</dbReference>
<evidence type="ECO:0000256" key="5">
    <source>
        <dbReference type="ARBA" id="ARBA00022679"/>
    </source>
</evidence>
<dbReference type="SUPFAM" id="SSF55874">
    <property type="entry name" value="ATPase domain of HSP90 chaperone/DNA topoisomerase II/histidine kinase"/>
    <property type="match status" value="1"/>
</dbReference>
<dbReference type="Gene3D" id="3.30.450.20">
    <property type="entry name" value="PAS domain"/>
    <property type="match status" value="2"/>
</dbReference>
<dbReference type="InterPro" id="IPR003018">
    <property type="entry name" value="GAF"/>
</dbReference>
<dbReference type="Pfam" id="PF02518">
    <property type="entry name" value="HATPase_c"/>
    <property type="match status" value="1"/>
</dbReference>
<evidence type="ECO:0000256" key="6">
    <source>
        <dbReference type="ARBA" id="ARBA00022777"/>
    </source>
</evidence>
<dbReference type="Proteomes" id="UP001499978">
    <property type="component" value="Unassembled WGS sequence"/>
</dbReference>
<dbReference type="CDD" id="cd00130">
    <property type="entry name" value="PAS"/>
    <property type="match status" value="1"/>
</dbReference>
<evidence type="ECO:0000313" key="12">
    <source>
        <dbReference type="Proteomes" id="UP001499978"/>
    </source>
</evidence>
<comment type="caution">
    <text evidence="11">The sequence shown here is derived from an EMBL/GenBank/DDBJ whole genome shotgun (WGS) entry which is preliminary data.</text>
</comment>
<accession>A0ABP6AS76</accession>
<evidence type="ECO:0000256" key="8">
    <source>
        <dbReference type="SAM" id="MobiDB-lite"/>
    </source>
</evidence>
<dbReference type="PANTHER" id="PTHR43047">
    <property type="entry name" value="TWO-COMPONENT HISTIDINE PROTEIN KINASE"/>
    <property type="match status" value="1"/>
</dbReference>
<sequence length="829" mass="87616">MPFDVTALAEPNRVAAVDRARLTLAGLSVPLDGLAALAAKLLDAPFGAVCLVGGDADTIIGSYGLAAQLGRGRRIALEYSLGKHVVASDGATVIPDMAADSDLADHRQLTEHGVRAFVGAPLHGPAGEPVGSIIVADNKPRQWSARQVAQLEMVAEVLRPTAPRTPAGALPDLELGPLLESVLEAFVAIDIDGALVGMNPAAEALFGRTAAEAVGQPISDLLTLEGDAARQRALFAEMATTDRPQHRALATGRAVDGREFSLDAYLTCVPSRSGPLICGFLIDTSEQAEVRRYAARQGSFLNAVLDSVLTGIVACDPNGMVVVANRPLREWYRLPDDWQPFDLGAASTVAYELDGTAVPAAETPLFRALHGAVVQGQHLQIKPPGRQSRTFLLNAQPVRDGGGQLLGAVAALHDVTDQMRTDRFRACELEVVRTLAYAKSPTDAIAAVLHAMAATLRWSWGEAWLLAAPGGRLQPAARWLADDPDDSCRRDVRWQGEALARQCLESGQAVWLGPTDVGATPVRPPGGALEPRHRLAVPIRSDGAELGALALSGDEADGPAEHYVGFAQAMAAHLAAFLARHRAQELRAELDRSKDDYVALVGHAVRTPLTAIGAYSELLRDSAVSWPEDDRSMLEAITRNAETLRAIIEDLLDLAAIESGHANLQLVDTDLAPLAREVMAAQAASAAANNVTVVDRVPDRLPLHADQTRLRQVVENLLSNAIKYSPEGGEVKVYASSHDDVAELTITDAGVGVPTEEREQLFRRFFRASNVINRGIPGTGLGLALVRAVVEMHGGDLIVAPVPGSGAGTVATARLPLTPSPGDPSPGPS</sequence>
<dbReference type="PROSITE" id="PS50112">
    <property type="entry name" value="PAS"/>
    <property type="match status" value="1"/>
</dbReference>
<dbReference type="PROSITE" id="PS50109">
    <property type="entry name" value="HIS_KIN"/>
    <property type="match status" value="1"/>
</dbReference>
<dbReference type="SUPFAM" id="SSF55785">
    <property type="entry name" value="PYP-like sensor domain (PAS domain)"/>
    <property type="match status" value="2"/>
</dbReference>
<dbReference type="PRINTS" id="PR00344">
    <property type="entry name" value="BCTRLSENSOR"/>
</dbReference>
<comment type="subcellular location">
    <subcellularLocation>
        <location evidence="2">Cell membrane</location>
    </subcellularLocation>
</comment>
<keyword evidence="7" id="KW-0902">Two-component regulatory system</keyword>
<dbReference type="RefSeq" id="WP_344171491.1">
    <property type="nucleotide sequence ID" value="NZ_BAAARY010000007.1"/>
</dbReference>
<keyword evidence="12" id="KW-1185">Reference proteome</keyword>
<dbReference type="SUPFAM" id="SSF47384">
    <property type="entry name" value="Homodimeric domain of signal transducing histidine kinase"/>
    <property type="match status" value="1"/>
</dbReference>
<dbReference type="SMART" id="SM00091">
    <property type="entry name" value="PAS"/>
    <property type="match status" value="2"/>
</dbReference>
<keyword evidence="4" id="KW-0597">Phosphoprotein</keyword>
<evidence type="ECO:0000259" key="9">
    <source>
        <dbReference type="PROSITE" id="PS50109"/>
    </source>
</evidence>
<evidence type="ECO:0000256" key="3">
    <source>
        <dbReference type="ARBA" id="ARBA00012438"/>
    </source>
</evidence>
<proteinExistence type="predicted"/>
<dbReference type="PANTHER" id="PTHR43047:SF72">
    <property type="entry name" value="OSMOSENSING HISTIDINE PROTEIN KINASE SLN1"/>
    <property type="match status" value="1"/>
</dbReference>
<dbReference type="Gene3D" id="3.30.450.40">
    <property type="match status" value="2"/>
</dbReference>
<feature type="region of interest" description="Disordered" evidence="8">
    <location>
        <begin position="810"/>
        <end position="829"/>
    </location>
</feature>
<dbReference type="Gene3D" id="3.30.565.10">
    <property type="entry name" value="Histidine kinase-like ATPase, C-terminal domain"/>
    <property type="match status" value="1"/>
</dbReference>
<dbReference type="Pfam" id="PF00989">
    <property type="entry name" value="PAS"/>
    <property type="match status" value="1"/>
</dbReference>
<evidence type="ECO:0000256" key="7">
    <source>
        <dbReference type="ARBA" id="ARBA00023012"/>
    </source>
</evidence>
<evidence type="ECO:0000256" key="4">
    <source>
        <dbReference type="ARBA" id="ARBA00022553"/>
    </source>
</evidence>
<gene>
    <name evidence="11" type="ORF">GCM10010201_19710</name>
</gene>
<feature type="domain" description="Histidine kinase" evidence="9">
    <location>
        <begin position="600"/>
        <end position="819"/>
    </location>
</feature>
<dbReference type="CDD" id="cd00082">
    <property type="entry name" value="HisKA"/>
    <property type="match status" value="1"/>
</dbReference>
<dbReference type="SMART" id="SM00388">
    <property type="entry name" value="HisKA"/>
    <property type="match status" value="1"/>
</dbReference>
<evidence type="ECO:0000256" key="2">
    <source>
        <dbReference type="ARBA" id="ARBA00004236"/>
    </source>
</evidence>
<dbReference type="InterPro" id="IPR005467">
    <property type="entry name" value="His_kinase_dom"/>
</dbReference>
<dbReference type="InterPro" id="IPR003594">
    <property type="entry name" value="HATPase_dom"/>
</dbReference>
<dbReference type="InterPro" id="IPR003661">
    <property type="entry name" value="HisK_dim/P_dom"/>
</dbReference>